<comment type="caution">
    <text evidence="1">The sequence shown here is derived from an EMBL/GenBank/DDBJ whole genome shotgun (WGS) entry which is preliminary data.</text>
</comment>
<evidence type="ECO:0000313" key="2">
    <source>
        <dbReference type="Proteomes" id="UP000055024"/>
    </source>
</evidence>
<name>A0A0V1H1D8_9BILA</name>
<keyword evidence="2" id="KW-1185">Reference proteome</keyword>
<evidence type="ECO:0000313" key="1">
    <source>
        <dbReference type="EMBL" id="KRZ04396.1"/>
    </source>
</evidence>
<gene>
    <name evidence="1" type="ORF">T11_10004</name>
</gene>
<dbReference type="EMBL" id="JYDP01000165">
    <property type="protein sequence ID" value="KRZ04396.1"/>
    <property type="molecule type" value="Genomic_DNA"/>
</dbReference>
<sequence length="183" mass="20639">MLSTCSTKPINKMRRLPHGSSSTISINTVKSTSRIRESCFCYLTDIHLIRSSQFLPDTAIMQLITRTRRILSKWEYLLPSLLNLPFHLSGFLLSMATSSIRLATNAIPPFLIVQQIFLTRYSDEEHYGRPSQMAHIRQNDTTISLSSTIAAINITTETTVLIISEFSTLSLTRNISEDICAAR</sequence>
<dbReference type="AlphaFoldDB" id="A0A0V1H1D8"/>
<proteinExistence type="predicted"/>
<organism evidence="1 2">
    <name type="scientific">Trichinella zimbabwensis</name>
    <dbReference type="NCBI Taxonomy" id="268475"/>
    <lineage>
        <taxon>Eukaryota</taxon>
        <taxon>Metazoa</taxon>
        <taxon>Ecdysozoa</taxon>
        <taxon>Nematoda</taxon>
        <taxon>Enoplea</taxon>
        <taxon>Dorylaimia</taxon>
        <taxon>Trichinellida</taxon>
        <taxon>Trichinellidae</taxon>
        <taxon>Trichinella</taxon>
    </lineage>
</organism>
<protein>
    <submittedName>
        <fullName evidence="1">Uncharacterized protein</fullName>
    </submittedName>
</protein>
<accession>A0A0V1H1D8</accession>
<dbReference type="Proteomes" id="UP000055024">
    <property type="component" value="Unassembled WGS sequence"/>
</dbReference>
<reference evidence="1 2" key="1">
    <citation type="submission" date="2015-01" db="EMBL/GenBank/DDBJ databases">
        <title>Evolution of Trichinella species and genotypes.</title>
        <authorList>
            <person name="Korhonen P.K."/>
            <person name="Edoardo P."/>
            <person name="Giuseppe L.R."/>
            <person name="Gasser R.B."/>
        </authorList>
    </citation>
    <scope>NUCLEOTIDE SEQUENCE [LARGE SCALE GENOMIC DNA]</scope>
    <source>
        <strain evidence="1">ISS1029</strain>
    </source>
</reference>